<feature type="transmembrane region" description="Helical" evidence="14">
    <location>
        <begin position="187"/>
        <end position="215"/>
    </location>
</feature>
<reference evidence="18" key="1">
    <citation type="submission" date="2020-01" db="EMBL/GenBank/DDBJ databases">
        <authorList>
            <person name="Meier V. D."/>
            <person name="Meier V D."/>
        </authorList>
    </citation>
    <scope>NUCLEOTIDE SEQUENCE</scope>
    <source>
        <strain evidence="18">HLG_WM_MAG_06</strain>
    </source>
</reference>
<feature type="transmembrane region" description="Helical" evidence="14">
    <location>
        <begin position="127"/>
        <end position="145"/>
    </location>
</feature>
<feature type="transmembrane region" description="Helical" evidence="14">
    <location>
        <begin position="235"/>
        <end position="268"/>
    </location>
</feature>
<evidence type="ECO:0000256" key="13">
    <source>
        <dbReference type="ARBA" id="ARBA00023211"/>
    </source>
</evidence>
<dbReference type="Gene3D" id="3.40.1380.40">
    <property type="match status" value="1"/>
</dbReference>
<gene>
    <name evidence="18" type="ORF">HELGO_WM1441</name>
</gene>
<keyword evidence="12 14" id="KW-0472">Membrane</keyword>
<comment type="subcellular location">
    <subcellularLocation>
        <location evidence="3">Endomembrane system</location>
        <topology evidence="3">Multi-pass membrane protein</topology>
    </subcellularLocation>
</comment>
<organism evidence="18">
    <name type="scientific">uncultured Sulfurovum sp</name>
    <dbReference type="NCBI Taxonomy" id="269237"/>
    <lineage>
        <taxon>Bacteria</taxon>
        <taxon>Pseudomonadati</taxon>
        <taxon>Campylobacterota</taxon>
        <taxon>Epsilonproteobacteria</taxon>
        <taxon>Campylobacterales</taxon>
        <taxon>Sulfurovaceae</taxon>
        <taxon>Sulfurovum</taxon>
        <taxon>environmental samples</taxon>
    </lineage>
</organism>
<keyword evidence="11 14" id="KW-1133">Transmembrane helix</keyword>
<dbReference type="Pfam" id="PF02516">
    <property type="entry name" value="STT3"/>
    <property type="match status" value="1"/>
</dbReference>
<feature type="transmembrane region" description="Helical" evidence="14">
    <location>
        <begin position="388"/>
        <end position="408"/>
    </location>
</feature>
<sequence>MKENSILERNLGLLLLFIVVAYIFSMSVRMYWPIHFSDTLSMYHNGQLMINTNDGYRFAYGARDIINGVAPQDIQRANTLNIGLSIVTAYITKITAFSLETIILYLSAIISSLIVIPIILTGRLLGNTSLGFLAALLGSIAWSYYNRTMVGYYDTDMFSVFLMFTIFYSFMNIIYRKNITSILFSTFLVLIYPFFYSQGFLIIYALFVLFALYMLFEYMGWIKTIETVSFKENSISLYISIILLSISLMTIIPLEWRVILIIIASILLIKLELKENQLMLISILVFIAFLFFGNIFSVIIAKVFSYSDRGLDAGSLQFYQVIQTVREAGTIPFETMANRISGSQWGVILSLMGYILLVFRHKQFIVALPLIGIGLFSLVGGLRFTVYAVPVAALSFVYLSFFIGKLLFKENKILNYTFVVIATITMLYPNIMHVVSYKVPTVLNKVEVADLVQLSKVSKRKDYTLGWWDYGYPITYYSNTSTLIDGGKHTHDNYIISKLLFSTSPQQVANLSKLAIETYVDSNYAMVADTIFKDRNPKTLLSSLKKAEYKLPKKTRDVYLYLPFRMLNIFPTVGVFGNLNLKTGKKERNIIFYPTVAVKQDGAQVVFQNGIVFDSSKGTIKLGKEVQKVYRFDQVKLGKNADPKVKTSLMHLDGQLCIVNLESYNKIIIMDKKTYNSTYVQMFMLGNYDKNLFELVVSSAYSKIYKVK</sequence>
<dbReference type="GO" id="GO:0016020">
    <property type="term" value="C:membrane"/>
    <property type="evidence" value="ECO:0007669"/>
    <property type="project" value="InterPro"/>
</dbReference>
<feature type="transmembrane region" description="Helical" evidence="14">
    <location>
        <begin position="342"/>
        <end position="359"/>
    </location>
</feature>
<keyword evidence="9" id="KW-0479">Metal-binding</keyword>
<keyword evidence="13" id="KW-0464">Manganese</keyword>
<dbReference type="EC" id="2.4.1.119" evidence="18"/>
<comment type="cofactor">
    <cofactor evidence="1">
        <name>Mn(2+)</name>
        <dbReference type="ChEBI" id="CHEBI:29035"/>
    </cofactor>
</comment>
<feature type="transmembrane region" description="Helical" evidence="14">
    <location>
        <begin position="364"/>
        <end position="382"/>
    </location>
</feature>
<evidence type="ECO:0000259" key="17">
    <source>
        <dbReference type="Pfam" id="PF21436"/>
    </source>
</evidence>
<evidence type="ECO:0000259" key="16">
    <source>
        <dbReference type="Pfam" id="PF18527"/>
    </source>
</evidence>
<dbReference type="InterPro" id="IPR003674">
    <property type="entry name" value="Oligo_trans_STT3"/>
</dbReference>
<keyword evidence="6 18" id="KW-0328">Glycosyltransferase</keyword>
<dbReference type="PANTHER" id="PTHR13872:SF1">
    <property type="entry name" value="DOLICHYL-DIPHOSPHOOLIGOSACCHARIDE--PROTEIN GLYCOSYLTRANSFERASE SUBUNIT STT3B"/>
    <property type="match status" value="1"/>
</dbReference>
<evidence type="ECO:0000256" key="6">
    <source>
        <dbReference type="ARBA" id="ARBA00022676"/>
    </source>
</evidence>
<feature type="transmembrane region" description="Helical" evidence="14">
    <location>
        <begin position="12"/>
        <end position="32"/>
    </location>
</feature>
<proteinExistence type="inferred from homology"/>
<evidence type="ECO:0000256" key="5">
    <source>
        <dbReference type="ARBA" id="ARBA00010810"/>
    </source>
</evidence>
<evidence type="ECO:0000256" key="1">
    <source>
        <dbReference type="ARBA" id="ARBA00001936"/>
    </source>
</evidence>
<feature type="domain" description="Oligosaccharyl transferase STT3 N-terminal" evidence="15">
    <location>
        <begin position="30"/>
        <end position="428"/>
    </location>
</feature>
<feature type="transmembrane region" description="Helical" evidence="14">
    <location>
        <begin position="280"/>
        <end position="301"/>
    </location>
</feature>
<feature type="transmembrane region" description="Helical" evidence="14">
    <location>
        <begin position="102"/>
        <end position="120"/>
    </location>
</feature>
<dbReference type="UniPathway" id="UPA00378"/>
<feature type="domain" description="STT3/PglB/AglB core" evidence="17">
    <location>
        <begin position="460"/>
        <end position="583"/>
    </location>
</feature>
<dbReference type="InterPro" id="IPR041563">
    <property type="entry name" value="STT3_PglB_C"/>
</dbReference>
<evidence type="ECO:0000256" key="8">
    <source>
        <dbReference type="ARBA" id="ARBA00022692"/>
    </source>
</evidence>
<comment type="cofactor">
    <cofactor evidence="2">
        <name>Mg(2+)</name>
        <dbReference type="ChEBI" id="CHEBI:18420"/>
    </cofactor>
</comment>
<dbReference type="InterPro" id="IPR048999">
    <property type="entry name" value="STT3-PglB_core"/>
</dbReference>
<dbReference type="GO" id="GO:0046872">
    <property type="term" value="F:metal ion binding"/>
    <property type="evidence" value="ECO:0007669"/>
    <property type="project" value="UniProtKB-KW"/>
</dbReference>
<dbReference type="PANTHER" id="PTHR13872">
    <property type="entry name" value="DOLICHYL-DIPHOSPHOOLIGOSACCHARIDE--PROTEIN GLYCOSYLTRANSFERASE SUBUNIT"/>
    <property type="match status" value="1"/>
</dbReference>
<comment type="pathway">
    <text evidence="4">Protein modification; protein glycosylation.</text>
</comment>
<evidence type="ECO:0000256" key="2">
    <source>
        <dbReference type="ARBA" id="ARBA00001946"/>
    </source>
</evidence>
<evidence type="ECO:0000256" key="14">
    <source>
        <dbReference type="SAM" id="Phobius"/>
    </source>
</evidence>
<name>A0A6S6TL98_9BACT</name>
<accession>A0A6S6TL98</accession>
<evidence type="ECO:0000256" key="10">
    <source>
        <dbReference type="ARBA" id="ARBA00022842"/>
    </source>
</evidence>
<protein>
    <submittedName>
        <fullName evidence="18">Oligosaccharyltransferase PglB (EC)</fullName>
        <ecNumber evidence="18">2.4.1.119</ecNumber>
    </submittedName>
</protein>
<keyword evidence="10" id="KW-0460">Magnesium</keyword>
<evidence type="ECO:0000256" key="7">
    <source>
        <dbReference type="ARBA" id="ARBA00022679"/>
    </source>
</evidence>
<dbReference type="AlphaFoldDB" id="A0A6S6TL98"/>
<comment type="similarity">
    <text evidence="5">Belongs to the STT3 family.</text>
</comment>
<evidence type="ECO:0000259" key="15">
    <source>
        <dbReference type="Pfam" id="PF02516"/>
    </source>
</evidence>
<evidence type="ECO:0000256" key="3">
    <source>
        <dbReference type="ARBA" id="ARBA00004127"/>
    </source>
</evidence>
<evidence type="ECO:0000256" key="11">
    <source>
        <dbReference type="ARBA" id="ARBA00022989"/>
    </source>
</evidence>
<dbReference type="EMBL" id="CACVAP010000093">
    <property type="protein sequence ID" value="CAA6820035.1"/>
    <property type="molecule type" value="Genomic_DNA"/>
</dbReference>
<keyword evidence="8 14" id="KW-0812">Transmembrane</keyword>
<feature type="transmembrane region" description="Helical" evidence="14">
    <location>
        <begin position="413"/>
        <end position="431"/>
    </location>
</feature>
<dbReference type="InterPro" id="IPR048307">
    <property type="entry name" value="STT3_N"/>
</dbReference>
<feature type="transmembrane region" description="Helical" evidence="14">
    <location>
        <begin position="157"/>
        <end position="175"/>
    </location>
</feature>
<dbReference type="GO" id="GO:0012505">
    <property type="term" value="C:endomembrane system"/>
    <property type="evidence" value="ECO:0007669"/>
    <property type="project" value="UniProtKB-SubCell"/>
</dbReference>
<dbReference type="GO" id="GO:0004576">
    <property type="term" value="F:oligosaccharyl transferase activity"/>
    <property type="evidence" value="ECO:0007669"/>
    <property type="project" value="InterPro"/>
</dbReference>
<dbReference type="Pfam" id="PF21436">
    <property type="entry name" value="STT3-PglB_core"/>
    <property type="match status" value="1"/>
</dbReference>
<evidence type="ECO:0000256" key="9">
    <source>
        <dbReference type="ARBA" id="ARBA00022723"/>
    </source>
</evidence>
<evidence type="ECO:0000313" key="18">
    <source>
        <dbReference type="EMBL" id="CAA6820035.1"/>
    </source>
</evidence>
<keyword evidence="7 18" id="KW-0808">Transferase</keyword>
<evidence type="ECO:0000256" key="12">
    <source>
        <dbReference type="ARBA" id="ARBA00023136"/>
    </source>
</evidence>
<dbReference type="Pfam" id="PF18527">
    <property type="entry name" value="STT3_PglB_C"/>
    <property type="match status" value="1"/>
</dbReference>
<evidence type="ECO:0000256" key="4">
    <source>
        <dbReference type="ARBA" id="ARBA00004922"/>
    </source>
</evidence>
<feature type="domain" description="STT3 subunit PglB C-terminal" evidence="16">
    <location>
        <begin position="591"/>
        <end position="670"/>
    </location>
</feature>